<name>A0A1G7NNI0_9BACL</name>
<keyword evidence="4" id="KW-1185">Reference proteome</keyword>
<organism evidence="3 4">
    <name type="scientific">Fontibacillus panacisegetis</name>
    <dbReference type="NCBI Taxonomy" id="670482"/>
    <lineage>
        <taxon>Bacteria</taxon>
        <taxon>Bacillati</taxon>
        <taxon>Bacillota</taxon>
        <taxon>Bacilli</taxon>
        <taxon>Bacillales</taxon>
        <taxon>Paenibacillaceae</taxon>
        <taxon>Fontibacillus</taxon>
    </lineage>
</organism>
<gene>
    <name evidence="3" type="ORF">SAMN04488542_11642</name>
</gene>
<dbReference type="Proteomes" id="UP000198972">
    <property type="component" value="Unassembled WGS sequence"/>
</dbReference>
<keyword evidence="2" id="KW-0732">Signal</keyword>
<feature type="signal peptide" evidence="2">
    <location>
        <begin position="1"/>
        <end position="31"/>
    </location>
</feature>
<dbReference type="PANTHER" id="PTHR39189:SF1">
    <property type="entry name" value="UPF0173 METAL-DEPENDENT HYDROLASE YTKL"/>
    <property type="match status" value="1"/>
</dbReference>
<dbReference type="OrthoDB" id="9789133at2"/>
<evidence type="ECO:0000256" key="1">
    <source>
        <dbReference type="SAM" id="MobiDB-lite"/>
    </source>
</evidence>
<dbReference type="PANTHER" id="PTHR39189">
    <property type="entry name" value="UPF0173 METAL-DEPENDENT HYDROLASE YTKL"/>
    <property type="match status" value="1"/>
</dbReference>
<dbReference type="AlphaFoldDB" id="A0A1G7NNI0"/>
<dbReference type="STRING" id="670482.SAMN04488542_11642"/>
<evidence type="ECO:0000256" key="2">
    <source>
        <dbReference type="SAM" id="SignalP"/>
    </source>
</evidence>
<feature type="chain" id="PRO_5038741562" evidence="2">
    <location>
        <begin position="32"/>
        <end position="304"/>
    </location>
</feature>
<dbReference type="SUPFAM" id="SSF56281">
    <property type="entry name" value="Metallo-hydrolase/oxidoreductase"/>
    <property type="match status" value="1"/>
</dbReference>
<evidence type="ECO:0000313" key="3">
    <source>
        <dbReference type="EMBL" id="SDF74839.1"/>
    </source>
</evidence>
<dbReference type="InterPro" id="IPR036866">
    <property type="entry name" value="RibonucZ/Hydroxyglut_hydro"/>
</dbReference>
<proteinExistence type="predicted"/>
<sequence length="304" mass="33510">MNGKIVRRVQMWSMVAILVVWMTGCSGTVNNQEVNSSLTENSVQQSQNKQGEANGINDADQGAQKEEGAITLDTTTLKNDSGKTMIKLLTTSKETARHDSYAIVSSKGTVIIADPNLVPNTNGLIKADIVTVSHTHPDHSDPQFLVPYLKQKIEGSRVSRYKEETFTVNDVIVTGIPASHSSEFNPANPTDMIYLFEVDGLRIAHFGDMAQTELTEDQLKALGKIDVSISVFSDAGGFGFGKDKTVRALEQLKPAIAMPGHYEPETVEYILEKLKIEDRTESDTLFVSREDIDSQSGWRYVLLK</sequence>
<dbReference type="Pfam" id="PF13483">
    <property type="entry name" value="Lactamase_B_3"/>
    <property type="match status" value="1"/>
</dbReference>
<dbReference type="PROSITE" id="PS51257">
    <property type="entry name" value="PROKAR_LIPOPROTEIN"/>
    <property type="match status" value="1"/>
</dbReference>
<dbReference type="EMBL" id="FNBG01000016">
    <property type="protein sequence ID" value="SDF74839.1"/>
    <property type="molecule type" value="Genomic_DNA"/>
</dbReference>
<protein>
    <submittedName>
        <fullName evidence="3">L-ascorbate metabolism protein UlaG, beta-lactamase superfamily</fullName>
    </submittedName>
</protein>
<evidence type="ECO:0000313" key="4">
    <source>
        <dbReference type="Proteomes" id="UP000198972"/>
    </source>
</evidence>
<dbReference type="Gene3D" id="3.60.15.10">
    <property type="entry name" value="Ribonuclease Z/Hydroxyacylglutathione hydrolase-like"/>
    <property type="match status" value="1"/>
</dbReference>
<dbReference type="RefSeq" id="WP_091231619.1">
    <property type="nucleotide sequence ID" value="NZ_FNBG01000016.1"/>
</dbReference>
<accession>A0A1G7NNI0</accession>
<feature type="compositionally biased region" description="Polar residues" evidence="1">
    <location>
        <begin position="36"/>
        <end position="51"/>
    </location>
</feature>
<feature type="region of interest" description="Disordered" evidence="1">
    <location>
        <begin position="36"/>
        <end position="69"/>
    </location>
</feature>
<reference evidence="3 4" key="1">
    <citation type="submission" date="2016-10" db="EMBL/GenBank/DDBJ databases">
        <authorList>
            <person name="de Groot N.N."/>
        </authorList>
    </citation>
    <scope>NUCLEOTIDE SEQUENCE [LARGE SCALE GENOMIC DNA]</scope>
    <source>
        <strain evidence="3 4">DSM 28129</strain>
    </source>
</reference>